<gene>
    <name evidence="1" type="ORF">SAMN05421837_103785</name>
</gene>
<reference evidence="2" key="1">
    <citation type="submission" date="2016-10" db="EMBL/GenBank/DDBJ databases">
        <authorList>
            <person name="Varghese N."/>
            <person name="Submissions S."/>
        </authorList>
    </citation>
    <scope>NUCLEOTIDE SEQUENCE [LARGE SCALE GENOMIC DNA]</scope>
    <source>
        <strain evidence="2">DSM 44654</strain>
    </source>
</reference>
<evidence type="ECO:0000313" key="1">
    <source>
        <dbReference type="EMBL" id="SEF27378.1"/>
    </source>
</evidence>
<dbReference type="STRING" id="218821.SAMN05421837_103785"/>
<accession>A0A1H5QPU0</accession>
<evidence type="ECO:0000313" key="2">
    <source>
        <dbReference type="Proteomes" id="UP000198878"/>
    </source>
</evidence>
<protein>
    <submittedName>
        <fullName evidence="1">Uncharacterized protein</fullName>
    </submittedName>
</protein>
<dbReference type="AlphaFoldDB" id="A0A1H5QPU0"/>
<keyword evidence="2" id="KW-1185">Reference proteome</keyword>
<dbReference type="RefSeq" id="WP_244180251.1">
    <property type="nucleotide sequence ID" value="NZ_FNUJ01000003.1"/>
</dbReference>
<organism evidence="1 2">
    <name type="scientific">Amycolatopsis pretoriensis</name>
    <dbReference type="NCBI Taxonomy" id="218821"/>
    <lineage>
        <taxon>Bacteria</taxon>
        <taxon>Bacillati</taxon>
        <taxon>Actinomycetota</taxon>
        <taxon>Actinomycetes</taxon>
        <taxon>Pseudonocardiales</taxon>
        <taxon>Pseudonocardiaceae</taxon>
        <taxon>Amycolatopsis</taxon>
    </lineage>
</organism>
<sequence length="469" mass="51011">MPEPNGLLRAARERLPSPGVPGEHASRADVADAVVSWLWETTHQRYPFDAHYVAKLERGVVRWPSAAYRAGLRHVLGAPDDAALGFAPSSRLADPAPVQSSFTAWHADRVISQAVTTTELDLMPTSRRSLLATATALAGSALAAELTPFLWPATAARPRAGTAAFSIDELTAVEEFVRFVRQWRTTNGTVARSSAVAQLDSHLRRLKSAPAGTRETQRGFRAGAELADIVATMAWDEGAHGAAQRYFTLAAQLAHLAGDDALAAVALASLARQCFDLGRPHDGLEVVQLAQYATRRTASPRLRAVLATREAWAHAQLGDTRAFQRSVHLAEDHFGEGLRDGDQDTPSVRSLDEAELVGVIGARYRDLARHDARYALQAQEYITRAISLRDPGRRRNRVFDLVGLARTHLIGREPERAAELIMMALPDAASWTAGRVGVKLRDFHRESARFATVPAIHDVREAVAAKLAA</sequence>
<dbReference type="Proteomes" id="UP000198878">
    <property type="component" value="Unassembled WGS sequence"/>
</dbReference>
<name>A0A1H5QPU0_9PSEU</name>
<dbReference type="EMBL" id="FNUJ01000003">
    <property type="protein sequence ID" value="SEF27378.1"/>
    <property type="molecule type" value="Genomic_DNA"/>
</dbReference>
<proteinExistence type="predicted"/>